<accession>A0A6A5S8K4</accession>
<dbReference type="AlphaFoldDB" id="A0A6A5S8K4"/>
<name>A0A6A5S8K4_9PLEO</name>
<dbReference type="EMBL" id="ML976161">
    <property type="protein sequence ID" value="KAF1936945.1"/>
    <property type="molecule type" value="Genomic_DNA"/>
</dbReference>
<organism evidence="1 2">
    <name type="scientific">Clathrospora elynae</name>
    <dbReference type="NCBI Taxonomy" id="706981"/>
    <lineage>
        <taxon>Eukaryota</taxon>
        <taxon>Fungi</taxon>
        <taxon>Dikarya</taxon>
        <taxon>Ascomycota</taxon>
        <taxon>Pezizomycotina</taxon>
        <taxon>Dothideomycetes</taxon>
        <taxon>Pleosporomycetidae</taxon>
        <taxon>Pleosporales</taxon>
        <taxon>Diademaceae</taxon>
        <taxon>Clathrospora</taxon>
    </lineage>
</organism>
<protein>
    <submittedName>
        <fullName evidence="1">Uncharacterized protein</fullName>
    </submittedName>
</protein>
<gene>
    <name evidence="1" type="ORF">EJ02DRAFT_357942</name>
</gene>
<reference evidence="1" key="1">
    <citation type="journal article" date="2020" name="Stud. Mycol.">
        <title>101 Dothideomycetes genomes: a test case for predicting lifestyles and emergence of pathogens.</title>
        <authorList>
            <person name="Haridas S."/>
            <person name="Albert R."/>
            <person name="Binder M."/>
            <person name="Bloem J."/>
            <person name="Labutti K."/>
            <person name="Salamov A."/>
            <person name="Andreopoulos B."/>
            <person name="Baker S."/>
            <person name="Barry K."/>
            <person name="Bills G."/>
            <person name="Bluhm B."/>
            <person name="Cannon C."/>
            <person name="Castanera R."/>
            <person name="Culley D."/>
            <person name="Daum C."/>
            <person name="Ezra D."/>
            <person name="Gonzalez J."/>
            <person name="Henrissat B."/>
            <person name="Kuo A."/>
            <person name="Liang C."/>
            <person name="Lipzen A."/>
            <person name="Lutzoni F."/>
            <person name="Magnuson J."/>
            <person name="Mondo S."/>
            <person name="Nolan M."/>
            <person name="Ohm R."/>
            <person name="Pangilinan J."/>
            <person name="Park H.-J."/>
            <person name="Ramirez L."/>
            <person name="Alfaro M."/>
            <person name="Sun H."/>
            <person name="Tritt A."/>
            <person name="Yoshinaga Y."/>
            <person name="Zwiers L.-H."/>
            <person name="Turgeon B."/>
            <person name="Goodwin S."/>
            <person name="Spatafora J."/>
            <person name="Crous P."/>
            <person name="Grigoriev I."/>
        </authorList>
    </citation>
    <scope>NUCLEOTIDE SEQUENCE</scope>
    <source>
        <strain evidence="1">CBS 161.51</strain>
    </source>
</reference>
<dbReference type="Proteomes" id="UP000800038">
    <property type="component" value="Unassembled WGS sequence"/>
</dbReference>
<keyword evidence="2" id="KW-1185">Reference proteome</keyword>
<evidence type="ECO:0000313" key="1">
    <source>
        <dbReference type="EMBL" id="KAF1936945.1"/>
    </source>
</evidence>
<evidence type="ECO:0000313" key="2">
    <source>
        <dbReference type="Proteomes" id="UP000800038"/>
    </source>
</evidence>
<feature type="non-terminal residue" evidence="1">
    <location>
        <position position="1"/>
    </location>
</feature>
<proteinExistence type="predicted"/>
<dbReference type="OrthoDB" id="498125at2759"/>
<sequence>KSDAAKLAVFNIYAVNGIDNSYRDPATGVIRGTRHDQKREFYRRLIQKCVKLEKAG</sequence>